<dbReference type="STRING" id="126156.SAMN05421670_2539"/>
<dbReference type="EC" id="6.3.5.4" evidence="2"/>
<evidence type="ECO:0000256" key="4">
    <source>
        <dbReference type="ARBA" id="ARBA00048741"/>
    </source>
</evidence>
<comment type="pathway">
    <text evidence="1">Amino-acid biosynthesis; L-asparagine biosynthesis; L-asparagine from L-aspartate (L-Gln route): step 1/1.</text>
</comment>
<dbReference type="PANTHER" id="PTHR43284">
    <property type="entry name" value="ASPARAGINE SYNTHETASE (GLUTAMINE-HYDROLYZING)"/>
    <property type="match status" value="1"/>
</dbReference>
<evidence type="ECO:0000313" key="5">
    <source>
        <dbReference type="EMBL" id="SFQ53143.1"/>
    </source>
</evidence>
<keyword evidence="3" id="KW-0061">Asparagine biosynthesis</keyword>
<accession>A0A1I5Z9M3</accession>
<sequence>MARNCKINLRHKDFYPIIGEGYEGFFRGYFYYENQYVTHENFGSLFNEAQLSTMDYSKWNGEYALIFTNEHNTTLVTDMKRSIPLFYSQDSAANWIVQDYITPHEGMDMVMEAEDEFLVTGFVFRDKTLFADWFQVPAVSYVKLAKEAKQTYYYTYVLEKESESIDTFAAELEQVFHDLFDDLATRLKGRQIIIPLSGGYDSRLIALNLVERGLKENITTFTYGRPGNGESTVSKQIADQLGLKWKYFAYDKKMWEDMYKSEEWKDYVVYSSNGVSVAHLQDFPSTKLLVQEEKLEDAVFLPGHSLDYLAGGHLPYESIIDKDFEVSEIQTFIMNKHFRLWELNGEKTYANTNIGRGLIEDIEVYSNYTNERVSSLIDEWNWRERQSKFIINSVRVYEYFGQSWSLPLWDDRLIHFFSKLPADLKYKKYLYDYTLHKMHPDYYSMPQKPGPENSLKNKYGILYPVLRKLYRKKNLYRKYFDEPMEWFGIYPTYKQYIKSLKFSRNGKKYEHPYNINSFIVKDMIEMMKEITK</sequence>
<dbReference type="AlphaFoldDB" id="A0A1I5Z9M3"/>
<comment type="catalytic activity">
    <reaction evidence="4">
        <text>L-aspartate + L-glutamine + ATP + H2O = L-asparagine + L-glutamate + AMP + diphosphate + H(+)</text>
        <dbReference type="Rhea" id="RHEA:12228"/>
        <dbReference type="ChEBI" id="CHEBI:15377"/>
        <dbReference type="ChEBI" id="CHEBI:15378"/>
        <dbReference type="ChEBI" id="CHEBI:29985"/>
        <dbReference type="ChEBI" id="CHEBI:29991"/>
        <dbReference type="ChEBI" id="CHEBI:30616"/>
        <dbReference type="ChEBI" id="CHEBI:33019"/>
        <dbReference type="ChEBI" id="CHEBI:58048"/>
        <dbReference type="ChEBI" id="CHEBI:58359"/>
        <dbReference type="ChEBI" id="CHEBI:456215"/>
        <dbReference type="EC" id="6.3.5.4"/>
    </reaction>
</comment>
<dbReference type="RefSeq" id="WP_093537258.1">
    <property type="nucleotide sequence ID" value="NZ_FOXU01000004.1"/>
</dbReference>
<dbReference type="Proteomes" id="UP000198734">
    <property type="component" value="Unassembled WGS sequence"/>
</dbReference>
<evidence type="ECO:0000256" key="2">
    <source>
        <dbReference type="ARBA" id="ARBA00012737"/>
    </source>
</evidence>
<dbReference type="InterPro" id="IPR051786">
    <property type="entry name" value="ASN_synthetase/amidase"/>
</dbReference>
<dbReference type="Gene3D" id="3.40.50.620">
    <property type="entry name" value="HUPs"/>
    <property type="match status" value="1"/>
</dbReference>
<name>A0A1I5Z9M3_9BACI</name>
<evidence type="ECO:0000313" key="6">
    <source>
        <dbReference type="Proteomes" id="UP000198734"/>
    </source>
</evidence>
<dbReference type="SUPFAM" id="SSF52402">
    <property type="entry name" value="Adenine nucleotide alpha hydrolases-like"/>
    <property type="match status" value="1"/>
</dbReference>
<dbReference type="InterPro" id="IPR014729">
    <property type="entry name" value="Rossmann-like_a/b/a_fold"/>
</dbReference>
<dbReference type="GO" id="GO:0004066">
    <property type="term" value="F:asparagine synthase (glutamine-hydrolyzing) activity"/>
    <property type="evidence" value="ECO:0007669"/>
    <property type="project" value="UniProtKB-EC"/>
</dbReference>
<keyword evidence="6" id="KW-1185">Reference proteome</keyword>
<proteinExistence type="predicted"/>
<reference evidence="6" key="1">
    <citation type="submission" date="2016-10" db="EMBL/GenBank/DDBJ databases">
        <authorList>
            <person name="Varghese N."/>
            <person name="Submissions S."/>
        </authorList>
    </citation>
    <scope>NUCLEOTIDE SEQUENCE [LARGE SCALE GENOMIC DNA]</scope>
    <source>
        <strain evidence="6">DSM 11706</strain>
    </source>
</reference>
<dbReference type="OrthoDB" id="1551487at2"/>
<organism evidence="5 6">
    <name type="scientific">Psychrobacillus psychrotolerans</name>
    <dbReference type="NCBI Taxonomy" id="126156"/>
    <lineage>
        <taxon>Bacteria</taxon>
        <taxon>Bacillati</taxon>
        <taxon>Bacillota</taxon>
        <taxon>Bacilli</taxon>
        <taxon>Bacillales</taxon>
        <taxon>Bacillaceae</taxon>
        <taxon>Psychrobacillus</taxon>
    </lineage>
</organism>
<gene>
    <name evidence="5" type="ORF">SAMN05421670_2539</name>
</gene>
<evidence type="ECO:0000256" key="3">
    <source>
        <dbReference type="ARBA" id="ARBA00022888"/>
    </source>
</evidence>
<protein>
    <recommendedName>
        <fullName evidence="2">asparagine synthase (glutamine-hydrolyzing)</fullName>
        <ecNumber evidence="2">6.3.5.4</ecNumber>
    </recommendedName>
</protein>
<dbReference type="GO" id="GO:0006529">
    <property type="term" value="P:asparagine biosynthetic process"/>
    <property type="evidence" value="ECO:0007669"/>
    <property type="project" value="UniProtKB-KW"/>
</dbReference>
<evidence type="ECO:0000256" key="1">
    <source>
        <dbReference type="ARBA" id="ARBA00005187"/>
    </source>
</evidence>
<dbReference type="PANTHER" id="PTHR43284:SF1">
    <property type="entry name" value="ASPARAGINE SYNTHETASE"/>
    <property type="match status" value="1"/>
</dbReference>
<keyword evidence="3" id="KW-0028">Amino-acid biosynthesis</keyword>
<dbReference type="EMBL" id="FOXU01000004">
    <property type="protein sequence ID" value="SFQ53143.1"/>
    <property type="molecule type" value="Genomic_DNA"/>
</dbReference>